<comment type="caution">
    <text evidence="2">The sequence shown here is derived from an EMBL/GenBank/DDBJ whole genome shotgun (WGS) entry which is preliminary data.</text>
</comment>
<dbReference type="Proteomes" id="UP001297272">
    <property type="component" value="Unassembled WGS sequence"/>
</dbReference>
<dbReference type="RefSeq" id="WP_213983730.1">
    <property type="nucleotide sequence ID" value="NZ_JAFMNX010000001.1"/>
</dbReference>
<evidence type="ECO:0000256" key="1">
    <source>
        <dbReference type="SAM" id="MobiDB-lite"/>
    </source>
</evidence>
<evidence type="ECO:0000313" key="2">
    <source>
        <dbReference type="EMBL" id="MBS9720175.1"/>
    </source>
</evidence>
<organism evidence="2 3">
    <name type="scientific">Tianweitania aestuarii</name>
    <dbReference type="NCBI Taxonomy" id="2814886"/>
    <lineage>
        <taxon>Bacteria</taxon>
        <taxon>Pseudomonadati</taxon>
        <taxon>Pseudomonadota</taxon>
        <taxon>Alphaproteobacteria</taxon>
        <taxon>Hyphomicrobiales</taxon>
        <taxon>Phyllobacteriaceae</taxon>
        <taxon>Tianweitania</taxon>
    </lineage>
</organism>
<protein>
    <submittedName>
        <fullName evidence="2">Phage tail tube protein</fullName>
    </submittedName>
</protein>
<name>A0ABS5RSZ4_9HYPH</name>
<dbReference type="Pfam" id="PF10618">
    <property type="entry name" value="Tail_tube"/>
    <property type="match status" value="1"/>
</dbReference>
<dbReference type="EMBL" id="JAFMNX010000001">
    <property type="protein sequence ID" value="MBS9720175.1"/>
    <property type="molecule type" value="Genomic_DNA"/>
</dbReference>
<evidence type="ECO:0000313" key="3">
    <source>
        <dbReference type="Proteomes" id="UP001297272"/>
    </source>
</evidence>
<keyword evidence="3" id="KW-1185">Reference proteome</keyword>
<proteinExistence type="predicted"/>
<feature type="region of interest" description="Disordered" evidence="1">
    <location>
        <begin position="30"/>
        <end position="53"/>
    </location>
</feature>
<sequence length="124" mass="13479">MAGRDFGGEMRLRLQDGRNMTMRGAFTLGTSGVSSESVTNQNGSVSRISTPRPRTAEITLEDDGTDHNALLRADRQDIYLTEDLTGVSHIFINAFISGDPRVNRANGETTGLMIEGDGYERRGG</sequence>
<feature type="compositionally biased region" description="Polar residues" evidence="1">
    <location>
        <begin position="30"/>
        <end position="49"/>
    </location>
</feature>
<reference evidence="2 3" key="1">
    <citation type="submission" date="2021-03" db="EMBL/GenBank/DDBJ databases">
        <title>Tianweitania aestuarii sp. nov., isolated from a tidal flat.</title>
        <authorList>
            <person name="Park S."/>
            <person name="Yoon J.-H."/>
        </authorList>
    </citation>
    <scope>NUCLEOTIDE SEQUENCE [LARGE SCALE GENOMIC DNA]</scope>
    <source>
        <strain evidence="2 3">BSSL-BM11</strain>
    </source>
</reference>
<gene>
    <name evidence="2" type="ORF">JYU29_05675</name>
</gene>
<dbReference type="InterPro" id="IPR019596">
    <property type="entry name" value="Phage_Mu_GpM_tail_tub"/>
</dbReference>
<accession>A0ABS5RSZ4</accession>